<evidence type="ECO:0000313" key="2">
    <source>
        <dbReference type="EMBL" id="CDY51165.1"/>
    </source>
</evidence>
<evidence type="ECO:0000313" key="3">
    <source>
        <dbReference type="Proteomes" id="UP000028999"/>
    </source>
</evidence>
<name>A0A078IJB5_BRANA</name>
<sequence length="151" mass="17088">MFSHDHSSQKRKRKPANDENDNSQARSQKTNSSLGVVFEDVTNISRIQDNEFRLKISPTKKNRLHRNVGSTSLGMLKNRIRQTPRNLTSSIIQHGIESQISLKNPTKSATWGYNDTITSEVSVTDSNLKFRGRDTTQATFRLSEEDISHSG</sequence>
<dbReference type="PaxDb" id="3708-A0A078IJB5"/>
<protein>
    <submittedName>
        <fullName evidence="2">BnaCnng20310D protein</fullName>
    </submittedName>
</protein>
<feature type="compositionally biased region" description="Polar residues" evidence="1">
    <location>
        <begin position="22"/>
        <end position="34"/>
    </location>
</feature>
<accession>A0A078IJB5</accession>
<organism evidence="2 3">
    <name type="scientific">Brassica napus</name>
    <name type="common">Rape</name>
    <dbReference type="NCBI Taxonomy" id="3708"/>
    <lineage>
        <taxon>Eukaryota</taxon>
        <taxon>Viridiplantae</taxon>
        <taxon>Streptophyta</taxon>
        <taxon>Embryophyta</taxon>
        <taxon>Tracheophyta</taxon>
        <taxon>Spermatophyta</taxon>
        <taxon>Magnoliopsida</taxon>
        <taxon>eudicotyledons</taxon>
        <taxon>Gunneridae</taxon>
        <taxon>Pentapetalae</taxon>
        <taxon>rosids</taxon>
        <taxon>malvids</taxon>
        <taxon>Brassicales</taxon>
        <taxon>Brassicaceae</taxon>
        <taxon>Brassiceae</taxon>
        <taxon>Brassica</taxon>
    </lineage>
</organism>
<dbReference type="EMBL" id="LK032971">
    <property type="protein sequence ID" value="CDY51165.1"/>
    <property type="molecule type" value="Genomic_DNA"/>
</dbReference>
<dbReference type="Proteomes" id="UP000028999">
    <property type="component" value="Unassembled WGS sequence"/>
</dbReference>
<evidence type="ECO:0000256" key="1">
    <source>
        <dbReference type="SAM" id="MobiDB-lite"/>
    </source>
</evidence>
<keyword evidence="3" id="KW-1185">Reference proteome</keyword>
<dbReference type="AlphaFoldDB" id="A0A078IJB5"/>
<feature type="region of interest" description="Disordered" evidence="1">
    <location>
        <begin position="1"/>
        <end position="34"/>
    </location>
</feature>
<reference evidence="2 3" key="1">
    <citation type="journal article" date="2014" name="Science">
        <title>Plant genetics. Early allopolyploid evolution in the post-Neolithic Brassica napus oilseed genome.</title>
        <authorList>
            <person name="Chalhoub B."/>
            <person name="Denoeud F."/>
            <person name="Liu S."/>
            <person name="Parkin I.A."/>
            <person name="Tang H."/>
            <person name="Wang X."/>
            <person name="Chiquet J."/>
            <person name="Belcram H."/>
            <person name="Tong C."/>
            <person name="Samans B."/>
            <person name="Correa M."/>
            <person name="Da Silva C."/>
            <person name="Just J."/>
            <person name="Falentin C."/>
            <person name="Koh C.S."/>
            <person name="Le Clainche I."/>
            <person name="Bernard M."/>
            <person name="Bento P."/>
            <person name="Noel B."/>
            <person name="Labadie K."/>
            <person name="Alberti A."/>
            <person name="Charles M."/>
            <person name="Arnaud D."/>
            <person name="Guo H."/>
            <person name="Daviaud C."/>
            <person name="Alamery S."/>
            <person name="Jabbari K."/>
            <person name="Zhao M."/>
            <person name="Edger P.P."/>
            <person name="Chelaifa H."/>
            <person name="Tack D."/>
            <person name="Lassalle G."/>
            <person name="Mestiri I."/>
            <person name="Schnel N."/>
            <person name="Le Paslier M.C."/>
            <person name="Fan G."/>
            <person name="Renault V."/>
            <person name="Bayer P.E."/>
            <person name="Golicz A.A."/>
            <person name="Manoli S."/>
            <person name="Lee T.H."/>
            <person name="Thi V.H."/>
            <person name="Chalabi S."/>
            <person name="Hu Q."/>
            <person name="Fan C."/>
            <person name="Tollenaere R."/>
            <person name="Lu Y."/>
            <person name="Battail C."/>
            <person name="Shen J."/>
            <person name="Sidebottom C.H."/>
            <person name="Wang X."/>
            <person name="Canaguier A."/>
            <person name="Chauveau A."/>
            <person name="Berard A."/>
            <person name="Deniot G."/>
            <person name="Guan M."/>
            <person name="Liu Z."/>
            <person name="Sun F."/>
            <person name="Lim Y.P."/>
            <person name="Lyons E."/>
            <person name="Town C.D."/>
            <person name="Bancroft I."/>
            <person name="Wang X."/>
            <person name="Meng J."/>
            <person name="Ma J."/>
            <person name="Pires J.C."/>
            <person name="King G.J."/>
            <person name="Brunel D."/>
            <person name="Delourme R."/>
            <person name="Renard M."/>
            <person name="Aury J.M."/>
            <person name="Adams K.L."/>
            <person name="Batley J."/>
            <person name="Snowdon R.J."/>
            <person name="Tost J."/>
            <person name="Edwards D."/>
            <person name="Zhou Y."/>
            <person name="Hua W."/>
            <person name="Sharpe A.G."/>
            <person name="Paterson A.H."/>
            <person name="Guan C."/>
            <person name="Wincker P."/>
        </authorList>
    </citation>
    <scope>NUCLEOTIDE SEQUENCE [LARGE SCALE GENOMIC DNA]</scope>
    <source>
        <strain evidence="3">cv. Darmor-bzh</strain>
    </source>
</reference>
<gene>
    <name evidence="2" type="primary">BnaCnng20310D</name>
    <name evidence="2" type="ORF">GSBRNA2T00098357001</name>
</gene>
<proteinExistence type="predicted"/>
<dbReference type="Gramene" id="CDY51165">
    <property type="protein sequence ID" value="CDY51165"/>
    <property type="gene ID" value="GSBRNA2T00098357001"/>
</dbReference>